<name>A0A9D4YFB0_PEA</name>
<dbReference type="Gramene" id="Psat02G0386900-T1">
    <property type="protein sequence ID" value="KAI5437907.1"/>
    <property type="gene ID" value="KIW84_023869"/>
</dbReference>
<sequence>MTDMVSRSSSLSYSLSFIGYGRSNAGSVIDANSIASQHMSPANVNSVNDVASKLWEKAEAFGVDGGVDVDFHVEAIRCLEEKDKISFVKKVSNASVVYWWNFNAIKKEEERKGVNSFVNHGEMVEFNDFIEGLSLIDVPLKGNKFTWFNLRGKAMSRLDRFLTFEELVEEWKVDCQMVGCRDFSDLYPIWIKWNSSNWGPKPFKLFNCWIHHPKFFPFVVKVWDSLKVSR</sequence>
<reference evidence="1 2" key="1">
    <citation type="journal article" date="2022" name="Nat. Genet.">
        <title>Improved pea reference genome and pan-genome highlight genomic features and evolutionary characteristics.</title>
        <authorList>
            <person name="Yang T."/>
            <person name="Liu R."/>
            <person name="Luo Y."/>
            <person name="Hu S."/>
            <person name="Wang D."/>
            <person name="Wang C."/>
            <person name="Pandey M.K."/>
            <person name="Ge S."/>
            <person name="Xu Q."/>
            <person name="Li N."/>
            <person name="Li G."/>
            <person name="Huang Y."/>
            <person name="Saxena R.K."/>
            <person name="Ji Y."/>
            <person name="Li M."/>
            <person name="Yan X."/>
            <person name="He Y."/>
            <person name="Liu Y."/>
            <person name="Wang X."/>
            <person name="Xiang C."/>
            <person name="Varshney R.K."/>
            <person name="Ding H."/>
            <person name="Gao S."/>
            <person name="Zong X."/>
        </authorList>
    </citation>
    <scope>NUCLEOTIDE SEQUENCE [LARGE SCALE GENOMIC DNA]</scope>
    <source>
        <strain evidence="1 2">cv. Zhongwan 6</strain>
    </source>
</reference>
<dbReference type="AlphaFoldDB" id="A0A9D4YFB0"/>
<evidence type="ECO:0000313" key="1">
    <source>
        <dbReference type="EMBL" id="KAI5437907.1"/>
    </source>
</evidence>
<protein>
    <submittedName>
        <fullName evidence="1">Uncharacterized protein</fullName>
    </submittedName>
</protein>
<evidence type="ECO:0000313" key="2">
    <source>
        <dbReference type="Proteomes" id="UP001058974"/>
    </source>
</evidence>
<accession>A0A9D4YFB0</accession>
<dbReference type="EMBL" id="JAMSHJ010000002">
    <property type="protein sequence ID" value="KAI5437907.1"/>
    <property type="molecule type" value="Genomic_DNA"/>
</dbReference>
<keyword evidence="2" id="KW-1185">Reference proteome</keyword>
<dbReference type="Gene3D" id="3.60.10.10">
    <property type="entry name" value="Endonuclease/exonuclease/phosphatase"/>
    <property type="match status" value="1"/>
</dbReference>
<proteinExistence type="predicted"/>
<organism evidence="1 2">
    <name type="scientific">Pisum sativum</name>
    <name type="common">Garden pea</name>
    <name type="synonym">Lathyrus oleraceus</name>
    <dbReference type="NCBI Taxonomy" id="3888"/>
    <lineage>
        <taxon>Eukaryota</taxon>
        <taxon>Viridiplantae</taxon>
        <taxon>Streptophyta</taxon>
        <taxon>Embryophyta</taxon>
        <taxon>Tracheophyta</taxon>
        <taxon>Spermatophyta</taxon>
        <taxon>Magnoliopsida</taxon>
        <taxon>eudicotyledons</taxon>
        <taxon>Gunneridae</taxon>
        <taxon>Pentapetalae</taxon>
        <taxon>rosids</taxon>
        <taxon>fabids</taxon>
        <taxon>Fabales</taxon>
        <taxon>Fabaceae</taxon>
        <taxon>Papilionoideae</taxon>
        <taxon>50 kb inversion clade</taxon>
        <taxon>NPAAA clade</taxon>
        <taxon>Hologalegina</taxon>
        <taxon>IRL clade</taxon>
        <taxon>Fabeae</taxon>
        <taxon>Lathyrus</taxon>
    </lineage>
</organism>
<dbReference type="PANTHER" id="PTHR33710:SF64">
    <property type="entry name" value="ENDONUCLEASE_EXONUCLEASE_PHOSPHATASE DOMAIN-CONTAINING PROTEIN"/>
    <property type="match status" value="1"/>
</dbReference>
<dbReference type="Proteomes" id="UP001058974">
    <property type="component" value="Chromosome 2"/>
</dbReference>
<dbReference type="InterPro" id="IPR036691">
    <property type="entry name" value="Endo/exonu/phosph_ase_sf"/>
</dbReference>
<comment type="caution">
    <text evidence="1">The sequence shown here is derived from an EMBL/GenBank/DDBJ whole genome shotgun (WGS) entry which is preliminary data.</text>
</comment>
<dbReference type="PANTHER" id="PTHR33710">
    <property type="entry name" value="BNAC02G09200D PROTEIN"/>
    <property type="match status" value="1"/>
</dbReference>
<dbReference type="SUPFAM" id="SSF56219">
    <property type="entry name" value="DNase I-like"/>
    <property type="match status" value="1"/>
</dbReference>
<gene>
    <name evidence="1" type="ORF">KIW84_023869</name>
</gene>